<dbReference type="EMBL" id="SWFT01000162">
    <property type="protein sequence ID" value="KAA8896812.1"/>
    <property type="molecule type" value="Genomic_DNA"/>
</dbReference>
<dbReference type="InterPro" id="IPR032675">
    <property type="entry name" value="LRR_dom_sf"/>
</dbReference>
<dbReference type="SUPFAM" id="SSF52058">
    <property type="entry name" value="L domain-like"/>
    <property type="match status" value="1"/>
</dbReference>
<reference evidence="1 2" key="1">
    <citation type="submission" date="2019-07" db="EMBL/GenBank/DDBJ databases">
        <title>Genome assembly of two rare yeast pathogens: Diutina rugosa and Trichomonascus ciferrii.</title>
        <authorList>
            <person name="Mixao V."/>
            <person name="Saus E."/>
            <person name="Hansen A."/>
            <person name="Lass-Flor C."/>
            <person name="Gabaldon T."/>
        </authorList>
    </citation>
    <scope>NUCLEOTIDE SEQUENCE [LARGE SCALE GENOMIC DNA]</scope>
    <source>
        <strain evidence="1 2">CBS 613</strain>
    </source>
</reference>
<dbReference type="RefSeq" id="XP_034009608.1">
    <property type="nucleotide sequence ID" value="XM_034158547.1"/>
</dbReference>
<organism evidence="1 2">
    <name type="scientific">Diutina rugosa</name>
    <name type="common">Yeast</name>
    <name type="synonym">Candida rugosa</name>
    <dbReference type="NCBI Taxonomy" id="5481"/>
    <lineage>
        <taxon>Eukaryota</taxon>
        <taxon>Fungi</taxon>
        <taxon>Dikarya</taxon>
        <taxon>Ascomycota</taxon>
        <taxon>Saccharomycotina</taxon>
        <taxon>Pichiomycetes</taxon>
        <taxon>Debaryomycetaceae</taxon>
        <taxon>Diutina</taxon>
    </lineage>
</organism>
<dbReference type="Gene3D" id="3.80.10.10">
    <property type="entry name" value="Ribonuclease Inhibitor"/>
    <property type="match status" value="1"/>
</dbReference>
<dbReference type="GeneID" id="54784203"/>
<name>A0A642UCP6_DIURU</name>
<dbReference type="Proteomes" id="UP000449547">
    <property type="component" value="Unassembled WGS sequence"/>
</dbReference>
<proteinExistence type="predicted"/>
<accession>A0A642UCP6</accession>
<dbReference type="VEuPathDB" id="FungiDB:DIURU_005552"/>
<gene>
    <name evidence="1" type="ORF">DIURU_005552</name>
</gene>
<protein>
    <submittedName>
        <fullName evidence="1">Uncharacterized protein</fullName>
    </submittedName>
</protein>
<sequence length="686" mass="78253">MTSGWGTLLECLWPYVDFSSKLALVSAFYDQRKVQKRLLDLPITFSVEFALINGDRSPIAQVYPWDAECILAQFTNVDLVVDTGYLHVVFAYIRTRFDTLYTKYGDHVRSVRVKGAWPARLEDEPWAHKLTSLEGIPHARRAQFLNITELPNFTRAKFSEWAPPVDPDCLGYKHLRRLELRDVTNPLTLKLPQSLEEIVVVNSSLTITNTEPLPALKKVTWFQQNVGSLLKHCPNVTWLDTTDHYPQYTGPLMNKITHMAVNEPGTVPLEKFTKLAYLRFYGGSSYVRFMPAQVCQQLTALTLGCSPQEVLIFEHMLFQFVNLQRLVIDGFGIYFSPRTVKHENLQKLVFHNCCFIEGKLTAQLPELREFHVLSTKSMVDNFCDMDQYTNLRKVIFADSDWSPQFIWSHPKVVDLSLQNMELHYGAFDGFPNLRRLHLDNNCLTSVQLTNPYLEEVSLADNETLKTVILMSPHIKKVDVLGISEEASVFVVAKPQQIINGPLANLSISPSKHWQLPPVPALILDLTQSDPLDELCVSPRTIQVNVDLPDEWKEECPVYLSPYTHSMVTNVIPIDFTEFAHLTVVNLLTPNWGDVIQLPPTLRKLSIHDPTRKQVPQFVWESPADLEYLHLGQMEWSWSLIGSEHLPKLMLIRVQSGPKDDGPVPKTFLGYTWDAETVTMGKTITIA</sequence>
<keyword evidence="2" id="KW-1185">Reference proteome</keyword>
<evidence type="ECO:0000313" key="1">
    <source>
        <dbReference type="EMBL" id="KAA8896812.1"/>
    </source>
</evidence>
<evidence type="ECO:0000313" key="2">
    <source>
        <dbReference type="Proteomes" id="UP000449547"/>
    </source>
</evidence>
<dbReference type="AlphaFoldDB" id="A0A642UCP6"/>
<comment type="caution">
    <text evidence="1">The sequence shown here is derived from an EMBL/GenBank/DDBJ whole genome shotgun (WGS) entry which is preliminary data.</text>
</comment>